<dbReference type="PANTHER" id="PTHR30055">
    <property type="entry name" value="HTH-TYPE TRANSCRIPTIONAL REGULATOR RUTR"/>
    <property type="match status" value="1"/>
</dbReference>
<dbReference type="RefSeq" id="WP_206592258.1">
    <property type="nucleotide sequence ID" value="NZ_JAFKCS010000001.1"/>
</dbReference>
<name>A0ABS3CN03_9ALTE</name>
<dbReference type="InterPro" id="IPR050109">
    <property type="entry name" value="HTH-type_TetR-like_transc_reg"/>
</dbReference>
<feature type="domain" description="HTH tetR-type" evidence="5">
    <location>
        <begin position="11"/>
        <end position="71"/>
    </location>
</feature>
<keyword evidence="3" id="KW-0804">Transcription</keyword>
<keyword evidence="1" id="KW-0805">Transcription regulation</keyword>
<dbReference type="PRINTS" id="PR00455">
    <property type="entry name" value="HTHTETR"/>
</dbReference>
<dbReference type="InterPro" id="IPR001647">
    <property type="entry name" value="HTH_TetR"/>
</dbReference>
<evidence type="ECO:0000259" key="5">
    <source>
        <dbReference type="PROSITE" id="PS50977"/>
    </source>
</evidence>
<reference evidence="6 7" key="1">
    <citation type="submission" date="2021-03" db="EMBL/GenBank/DDBJ databases">
        <title>novel species isolated from a fishpond in China.</title>
        <authorList>
            <person name="Lu H."/>
            <person name="Cai Z."/>
        </authorList>
    </citation>
    <scope>NUCLEOTIDE SEQUENCE [LARGE SCALE GENOMIC DNA]</scope>
    <source>
        <strain evidence="6 7">Y57</strain>
    </source>
</reference>
<evidence type="ECO:0000256" key="1">
    <source>
        <dbReference type="ARBA" id="ARBA00023015"/>
    </source>
</evidence>
<dbReference type="Proteomes" id="UP000663992">
    <property type="component" value="Unassembled WGS sequence"/>
</dbReference>
<dbReference type="Pfam" id="PF14246">
    <property type="entry name" value="TetR_C_7"/>
    <property type="match status" value="1"/>
</dbReference>
<evidence type="ECO:0000256" key="3">
    <source>
        <dbReference type="ARBA" id="ARBA00023163"/>
    </source>
</evidence>
<evidence type="ECO:0000256" key="2">
    <source>
        <dbReference type="ARBA" id="ARBA00023125"/>
    </source>
</evidence>
<organism evidence="6 7">
    <name type="scientific">Bowmanella yangjiangensis</name>
    <dbReference type="NCBI Taxonomy" id="2811230"/>
    <lineage>
        <taxon>Bacteria</taxon>
        <taxon>Pseudomonadati</taxon>
        <taxon>Pseudomonadota</taxon>
        <taxon>Gammaproteobacteria</taxon>
        <taxon>Alteromonadales</taxon>
        <taxon>Alteromonadaceae</taxon>
        <taxon>Bowmanella</taxon>
    </lineage>
</organism>
<feature type="DNA-binding region" description="H-T-H motif" evidence="4">
    <location>
        <begin position="34"/>
        <end position="53"/>
    </location>
</feature>
<dbReference type="Gene3D" id="1.10.357.10">
    <property type="entry name" value="Tetracycline Repressor, domain 2"/>
    <property type="match status" value="1"/>
</dbReference>
<keyword evidence="2 4" id="KW-0238">DNA-binding</keyword>
<accession>A0ABS3CN03</accession>
<evidence type="ECO:0000313" key="7">
    <source>
        <dbReference type="Proteomes" id="UP000663992"/>
    </source>
</evidence>
<dbReference type="InterPro" id="IPR039536">
    <property type="entry name" value="TetR_C_Proteobacteria"/>
</dbReference>
<sequence>MRRANTDAAKDLRRNQFLEAGLQEFFERGFSLAKMENIARRAGVSKGTLYLYFDSKQDLFMAIVSSVAVPRVEMLEGILRQANDFELALDLLVNALPMMIQDSKLPMLAKVLIGDAFAFPEVVKRYRQDVIERALASLTDLIQRGCESGQLHTDNPHNAARLMVAPVIFSAIWTVVFEQGAEQKLDLTSLFQTHKSMLLKALRK</sequence>
<dbReference type="InterPro" id="IPR009057">
    <property type="entry name" value="Homeodomain-like_sf"/>
</dbReference>
<proteinExistence type="predicted"/>
<dbReference type="PROSITE" id="PS50977">
    <property type="entry name" value="HTH_TETR_2"/>
    <property type="match status" value="1"/>
</dbReference>
<dbReference type="Pfam" id="PF00440">
    <property type="entry name" value="TetR_N"/>
    <property type="match status" value="1"/>
</dbReference>
<dbReference type="SUPFAM" id="SSF48498">
    <property type="entry name" value="Tetracyclin repressor-like, C-terminal domain"/>
    <property type="match status" value="1"/>
</dbReference>
<comment type="caution">
    <text evidence="6">The sequence shown here is derived from an EMBL/GenBank/DDBJ whole genome shotgun (WGS) entry which is preliminary data.</text>
</comment>
<keyword evidence="7" id="KW-1185">Reference proteome</keyword>
<dbReference type="PANTHER" id="PTHR30055:SF234">
    <property type="entry name" value="HTH-TYPE TRANSCRIPTIONAL REGULATOR BETI"/>
    <property type="match status" value="1"/>
</dbReference>
<dbReference type="EMBL" id="JAFKCS010000001">
    <property type="protein sequence ID" value="MBN7818432.1"/>
    <property type="molecule type" value="Genomic_DNA"/>
</dbReference>
<dbReference type="SUPFAM" id="SSF46689">
    <property type="entry name" value="Homeodomain-like"/>
    <property type="match status" value="1"/>
</dbReference>
<dbReference type="InterPro" id="IPR036271">
    <property type="entry name" value="Tet_transcr_reg_TetR-rel_C_sf"/>
</dbReference>
<protein>
    <submittedName>
        <fullName evidence="6">TetR/AcrR family transcriptional regulator</fullName>
    </submittedName>
</protein>
<evidence type="ECO:0000313" key="6">
    <source>
        <dbReference type="EMBL" id="MBN7818432.1"/>
    </source>
</evidence>
<gene>
    <name evidence="6" type="ORF">J0A65_01075</name>
</gene>
<evidence type="ECO:0000256" key="4">
    <source>
        <dbReference type="PROSITE-ProRule" id="PRU00335"/>
    </source>
</evidence>